<dbReference type="HOGENOM" id="CLU_1266240_0_0_9"/>
<protein>
    <submittedName>
        <fullName evidence="1">Uncharacterized protein</fullName>
    </submittedName>
</protein>
<dbReference type="EMBL" id="AFPZ01000013">
    <property type="protein sequence ID" value="EGQ27590.1"/>
    <property type="molecule type" value="Genomic_DNA"/>
</dbReference>
<organism evidence="1 2">
    <name type="scientific">Sporosarcina newyorkensis 2681</name>
    <dbReference type="NCBI Taxonomy" id="1027292"/>
    <lineage>
        <taxon>Bacteria</taxon>
        <taxon>Bacillati</taxon>
        <taxon>Bacillota</taxon>
        <taxon>Bacilli</taxon>
        <taxon>Bacillales</taxon>
        <taxon>Caryophanaceae</taxon>
        <taxon>Sporosarcina</taxon>
    </lineage>
</organism>
<dbReference type="Proteomes" id="UP000005316">
    <property type="component" value="Unassembled WGS sequence"/>
</dbReference>
<dbReference type="RefSeq" id="WP_009497092.1">
    <property type="nucleotide sequence ID" value="NZ_GL982997.1"/>
</dbReference>
<proteinExistence type="predicted"/>
<name>F9DNM8_9BACL</name>
<dbReference type="InterPro" id="IPR029044">
    <property type="entry name" value="Nucleotide-diphossugar_trans"/>
</dbReference>
<reference evidence="1 2" key="1">
    <citation type="submission" date="2011-04" db="EMBL/GenBank/DDBJ databases">
        <authorList>
            <person name="Muzny D."/>
            <person name="Qin X."/>
            <person name="Deng J."/>
            <person name="Jiang H."/>
            <person name="Liu Y."/>
            <person name="Qu J."/>
            <person name="Song X.-Z."/>
            <person name="Zhang L."/>
            <person name="Thornton R."/>
            <person name="Coyle M."/>
            <person name="Francisco L."/>
            <person name="Jackson L."/>
            <person name="Javaid M."/>
            <person name="Korchina V."/>
            <person name="Kovar C."/>
            <person name="Mata R."/>
            <person name="Mathew T."/>
            <person name="Ngo R."/>
            <person name="Nguyen L."/>
            <person name="Nguyen N."/>
            <person name="Okwuonu G."/>
            <person name="Ongeri F."/>
            <person name="Pham C."/>
            <person name="Simmons D."/>
            <person name="Wilczek-Boney K."/>
            <person name="Hale W."/>
            <person name="Jakkamsetti A."/>
            <person name="Pham P."/>
            <person name="Ruth R."/>
            <person name="San Lucas F."/>
            <person name="Warren J."/>
            <person name="Zhang J."/>
            <person name="Zhao Z."/>
            <person name="Zhou C."/>
            <person name="Zhu D."/>
            <person name="Lee S."/>
            <person name="Bess C."/>
            <person name="Blankenburg K."/>
            <person name="Forbes L."/>
            <person name="Fu Q."/>
            <person name="Gubbala S."/>
            <person name="Hirani K."/>
            <person name="Jayaseelan J.C."/>
            <person name="Lara F."/>
            <person name="Munidasa M."/>
            <person name="Palculict T."/>
            <person name="Patil S."/>
            <person name="Pu L.-L."/>
            <person name="Saada N."/>
            <person name="Tang L."/>
            <person name="Weissenberger G."/>
            <person name="Zhu Y."/>
            <person name="Hemphill L."/>
            <person name="Shang Y."/>
            <person name="Youmans B."/>
            <person name="Ayvaz T."/>
            <person name="Ross M."/>
            <person name="Santibanez J."/>
            <person name="Aqrawi P."/>
            <person name="Gross S."/>
            <person name="Joshi V."/>
            <person name="Fowler G."/>
            <person name="Nazareth L."/>
            <person name="Reid J."/>
            <person name="Worley K."/>
            <person name="Petrosino J."/>
            <person name="Highlander S."/>
            <person name="Gibbs R."/>
        </authorList>
    </citation>
    <scope>NUCLEOTIDE SEQUENCE [LARGE SCALE GENOMIC DNA]</scope>
    <source>
        <strain evidence="1 2">2681</strain>
    </source>
</reference>
<comment type="caution">
    <text evidence="1">The sequence shown here is derived from an EMBL/GenBank/DDBJ whole genome shotgun (WGS) entry which is preliminary data.</text>
</comment>
<gene>
    <name evidence="1" type="ORF">HMPREF9372_0408</name>
</gene>
<evidence type="ECO:0000313" key="2">
    <source>
        <dbReference type="Proteomes" id="UP000005316"/>
    </source>
</evidence>
<dbReference type="AlphaFoldDB" id="F9DNM8"/>
<evidence type="ECO:0000313" key="1">
    <source>
        <dbReference type="EMBL" id="EGQ27590.1"/>
    </source>
</evidence>
<sequence>MDYLEKNPGCTMCFHSAEIVKAPKKSTGMKIKPYRRDQVSPMEDIIIGGGGFCPTASLVYPKAVIEDSPDFFRTSHVGDYPLQLLLSSSGYAFYINECMSVYRIGVKGSWTTSLNSSTNLKEKMIEVNKGDIQILTAFNHYTNFKYNDSIEQVIYEKTYAISIGSRMVNEPKNHQYEEYVKSLSIKRKTKLIAYNSFPKSYGMLAKMKNYLLNIKLFN</sequence>
<dbReference type="SUPFAM" id="SSF53448">
    <property type="entry name" value="Nucleotide-diphospho-sugar transferases"/>
    <property type="match status" value="1"/>
</dbReference>
<dbReference type="OrthoDB" id="199095at2"/>
<accession>F9DNM8</accession>
<dbReference type="eggNOG" id="COG0463">
    <property type="taxonomic scope" value="Bacteria"/>
</dbReference>